<dbReference type="EMBL" id="KZ679678">
    <property type="protein sequence ID" value="PTB56657.1"/>
    <property type="molecule type" value="Genomic_DNA"/>
</dbReference>
<dbReference type="Proteomes" id="UP000241690">
    <property type="component" value="Unassembled WGS sequence"/>
</dbReference>
<accession>A0A2T4AHX8</accession>
<dbReference type="AlphaFoldDB" id="A0A2T4AHX8"/>
<dbReference type="GeneID" id="36623302"/>
<organism evidence="2 3">
    <name type="scientific">Trichoderma harzianum CBS 226.95</name>
    <dbReference type="NCBI Taxonomy" id="983964"/>
    <lineage>
        <taxon>Eukaryota</taxon>
        <taxon>Fungi</taxon>
        <taxon>Dikarya</taxon>
        <taxon>Ascomycota</taxon>
        <taxon>Pezizomycotina</taxon>
        <taxon>Sordariomycetes</taxon>
        <taxon>Hypocreomycetidae</taxon>
        <taxon>Hypocreales</taxon>
        <taxon>Hypocreaceae</taxon>
        <taxon>Trichoderma</taxon>
    </lineage>
</organism>
<proteinExistence type="predicted"/>
<name>A0A2T4AHX8_TRIHA</name>
<evidence type="ECO:0000313" key="3">
    <source>
        <dbReference type="Proteomes" id="UP000241690"/>
    </source>
</evidence>
<reference evidence="2 3" key="1">
    <citation type="submission" date="2016-07" db="EMBL/GenBank/DDBJ databases">
        <title>Multiple horizontal gene transfer events from other fungi enriched the ability of initially mycotrophic Trichoderma (Ascomycota) to feed on dead plant biomass.</title>
        <authorList>
            <consortium name="DOE Joint Genome Institute"/>
            <person name="Aerts A."/>
            <person name="Atanasova L."/>
            <person name="Chenthamara K."/>
            <person name="Zhang J."/>
            <person name="Grujic M."/>
            <person name="Henrissat B."/>
            <person name="Kuo A."/>
            <person name="Salamov A."/>
            <person name="Lipzen A."/>
            <person name="Labutti K."/>
            <person name="Barry K."/>
            <person name="Miao Y."/>
            <person name="Rahimi M.J."/>
            <person name="Shen Q."/>
            <person name="Grigoriev I.V."/>
            <person name="Kubicek C.P."/>
            <person name="Druzhinina I.S."/>
        </authorList>
    </citation>
    <scope>NUCLEOTIDE SEQUENCE [LARGE SCALE GENOMIC DNA]</scope>
    <source>
        <strain evidence="2 3">CBS 226.95</strain>
    </source>
</reference>
<sequence>MRLPDSFFCVWCWQGFGGVERRVGVRVRRCSEKRDKVRSRRARKCARGVGRWGLGEKFVGGRECEEKGRRREEMGRCERGREREKTGIEIGGKVRERALEGEPRRKSGGEQR</sequence>
<feature type="region of interest" description="Disordered" evidence="1">
    <location>
        <begin position="92"/>
        <end position="112"/>
    </location>
</feature>
<dbReference type="RefSeq" id="XP_024776334.1">
    <property type="nucleotide sequence ID" value="XM_024914736.1"/>
</dbReference>
<keyword evidence="3" id="KW-1185">Reference proteome</keyword>
<gene>
    <name evidence="2" type="ORF">M431DRAFT_384031</name>
</gene>
<protein>
    <submittedName>
        <fullName evidence="2">Uncharacterized protein</fullName>
    </submittedName>
</protein>
<evidence type="ECO:0000256" key="1">
    <source>
        <dbReference type="SAM" id="MobiDB-lite"/>
    </source>
</evidence>
<evidence type="ECO:0000313" key="2">
    <source>
        <dbReference type="EMBL" id="PTB56657.1"/>
    </source>
</evidence>